<sequence length="220" mass="23813">MHVWCNDLAFPVGIPAMPTSDDPVRPCQRAIIPPSANVCGRHCQCAAVIAETVPLRDEVARLKIELNNVNCRLEKLEREAVFKPSGGEQSQSERAISKKYVPPSQDKRRRSTKTPVRRGRSSAKETGGSSPVAAVPPRQAVGTFADLFSNSNKPREASSSSPAAHSPSFLGRIQANVDSQSQGIVFRQRSREAVNDAENLNEPPAQAGRAQHEGPDVDSL</sequence>
<feature type="compositionally biased region" description="Basic residues" evidence="1">
    <location>
        <begin position="107"/>
        <end position="121"/>
    </location>
</feature>
<feature type="compositionally biased region" description="Low complexity" evidence="1">
    <location>
        <begin position="157"/>
        <end position="168"/>
    </location>
</feature>
<dbReference type="EMBL" id="GISG01048096">
    <property type="protein sequence ID" value="MBA4624572.1"/>
    <property type="molecule type" value="Transcribed_RNA"/>
</dbReference>
<reference evidence="2" key="1">
    <citation type="journal article" date="2013" name="J. Plant Res.">
        <title>Effect of fungi and light on seed germination of three Opuntia species from semiarid lands of central Mexico.</title>
        <authorList>
            <person name="Delgado-Sanchez P."/>
            <person name="Jimenez-Bremont J.F."/>
            <person name="Guerrero-Gonzalez Mde L."/>
            <person name="Flores J."/>
        </authorList>
    </citation>
    <scope>NUCLEOTIDE SEQUENCE</scope>
    <source>
        <tissue evidence="2">Cladode</tissue>
    </source>
</reference>
<evidence type="ECO:0000256" key="1">
    <source>
        <dbReference type="SAM" id="MobiDB-lite"/>
    </source>
</evidence>
<feature type="compositionally biased region" description="Basic and acidic residues" evidence="1">
    <location>
        <begin position="210"/>
        <end position="220"/>
    </location>
</feature>
<reference evidence="2" key="2">
    <citation type="submission" date="2020-07" db="EMBL/GenBank/DDBJ databases">
        <authorList>
            <person name="Vera ALvarez R."/>
            <person name="Arias-Moreno D.M."/>
            <person name="Jimenez-Jacinto V."/>
            <person name="Jimenez-Bremont J.F."/>
            <person name="Swaminathan K."/>
            <person name="Moose S.P."/>
            <person name="Guerrero-Gonzalez M.L."/>
            <person name="Marino-Ramirez L."/>
            <person name="Landsman D."/>
            <person name="Rodriguez-Kessler M."/>
            <person name="Delgado-Sanchez P."/>
        </authorList>
    </citation>
    <scope>NUCLEOTIDE SEQUENCE</scope>
    <source>
        <tissue evidence="2">Cladode</tissue>
    </source>
</reference>
<protein>
    <submittedName>
        <fullName evidence="2">Uncharacterized protein</fullName>
    </submittedName>
</protein>
<evidence type="ECO:0000313" key="2">
    <source>
        <dbReference type="EMBL" id="MBA4624572.1"/>
    </source>
</evidence>
<feature type="region of interest" description="Disordered" evidence="1">
    <location>
        <begin position="83"/>
        <end position="220"/>
    </location>
</feature>
<dbReference type="AlphaFoldDB" id="A0A7C8YR39"/>
<accession>A0A7C8YR39</accession>
<name>A0A7C8YR39_OPUST</name>
<organism evidence="2">
    <name type="scientific">Opuntia streptacantha</name>
    <name type="common">Prickly pear cactus</name>
    <name type="synonym">Opuntia cardona</name>
    <dbReference type="NCBI Taxonomy" id="393608"/>
    <lineage>
        <taxon>Eukaryota</taxon>
        <taxon>Viridiplantae</taxon>
        <taxon>Streptophyta</taxon>
        <taxon>Embryophyta</taxon>
        <taxon>Tracheophyta</taxon>
        <taxon>Spermatophyta</taxon>
        <taxon>Magnoliopsida</taxon>
        <taxon>eudicotyledons</taxon>
        <taxon>Gunneridae</taxon>
        <taxon>Pentapetalae</taxon>
        <taxon>Caryophyllales</taxon>
        <taxon>Cactineae</taxon>
        <taxon>Cactaceae</taxon>
        <taxon>Opuntioideae</taxon>
        <taxon>Opuntia</taxon>
    </lineage>
</organism>
<proteinExistence type="predicted"/>